<keyword evidence="2" id="KW-0645">Protease</keyword>
<proteinExistence type="predicted"/>
<keyword evidence="2" id="KW-0378">Hydrolase</keyword>
<reference evidence="2 3" key="1">
    <citation type="submission" date="2018-06" db="EMBL/GenBank/DDBJ databases">
        <title>Genomic Encyclopedia of Archaeal and Bacterial Type Strains, Phase II (KMG-II): from individual species to whole genera.</title>
        <authorList>
            <person name="Goeker M."/>
        </authorList>
    </citation>
    <scope>NUCLEOTIDE SEQUENCE [LARGE SCALE GENOMIC DNA]</scope>
    <source>
        <strain evidence="2 3">DSM 23522</strain>
    </source>
</reference>
<keyword evidence="2" id="KW-0121">Carboxypeptidase</keyword>
<feature type="signal peptide" evidence="1">
    <location>
        <begin position="1"/>
        <end position="18"/>
    </location>
</feature>
<dbReference type="InterPro" id="IPR008969">
    <property type="entry name" value="CarboxyPept-like_regulatory"/>
</dbReference>
<sequence>MKKIISLLIIFTCTTSLAQSKIEGFIYDGMSNDPLPYCTIRIYGTKAYSTITNEDGKFALDSIYSKDSLEVRHLGFKTKKTLVSYFEKESKLKLEMDVSVLDEVVLTAGQDKEYPYKLLDRIIGVYRKSENVTVSKAFLTMISSTRNIPIEQVEGFYNSEQNLEKGILDLRVKSGRFGQNRSFPYYSLDNTKILSDFQLFGTSKQILPDYPGNLSYNAIERIYDVKIEDCIACSQGEVSISFSPKVASGKLFYGKMLVDPQLLMIKKIELWAKDPITNALASINQDVVLTPKEIELNIVFNPMEPDKIQYLELHFQMGYRSKNISEIIDSRTFLYFFDYDTFFEDPYFSKTIPFNNDYDKMIALQASDDFWETNYQFPKSINENKSMDFMKKNGFLINFNNYIPLDDLKYTRPTVLSWQQGRRLNWEHLHRLTTEEYESDTMGYNRGLNVSTGKAYDTPFQHLQSKASRNDKDNINICYMVDSYKGENGITKIVSRTLLDIDSSQFSHERTKNKLVYFNIIFDIYEVYRQLAASRIMENTTFEEAKLIYNEMYKAASTEVKKMEKETRNVSDYEGLVKWNNRIKAKLNIDNLASIK</sequence>
<name>A0A327RB84_9FLAO</name>
<dbReference type="SUPFAM" id="SSF49464">
    <property type="entry name" value="Carboxypeptidase regulatory domain-like"/>
    <property type="match status" value="1"/>
</dbReference>
<accession>A0A327RB84</accession>
<protein>
    <submittedName>
        <fullName evidence="2">Carboxypeptidase-like protein</fullName>
    </submittedName>
</protein>
<dbReference type="GO" id="GO:0004180">
    <property type="term" value="F:carboxypeptidase activity"/>
    <property type="evidence" value="ECO:0007669"/>
    <property type="project" value="UniProtKB-KW"/>
</dbReference>
<dbReference type="OrthoDB" id="2247630at2"/>
<dbReference type="Proteomes" id="UP000249696">
    <property type="component" value="Unassembled WGS sequence"/>
</dbReference>
<dbReference type="Gene3D" id="2.60.40.1120">
    <property type="entry name" value="Carboxypeptidase-like, regulatory domain"/>
    <property type="match status" value="1"/>
</dbReference>
<feature type="chain" id="PRO_5016282724" evidence="1">
    <location>
        <begin position="19"/>
        <end position="596"/>
    </location>
</feature>
<dbReference type="EMBL" id="QLLN01000003">
    <property type="protein sequence ID" value="RAJ12723.1"/>
    <property type="molecule type" value="Genomic_DNA"/>
</dbReference>
<organism evidence="2 3">
    <name type="scientific">Arenibacter echinorum</name>
    <dbReference type="NCBI Taxonomy" id="440515"/>
    <lineage>
        <taxon>Bacteria</taxon>
        <taxon>Pseudomonadati</taxon>
        <taxon>Bacteroidota</taxon>
        <taxon>Flavobacteriia</taxon>
        <taxon>Flavobacteriales</taxon>
        <taxon>Flavobacteriaceae</taxon>
        <taxon>Arenibacter</taxon>
    </lineage>
</organism>
<evidence type="ECO:0000313" key="3">
    <source>
        <dbReference type="Proteomes" id="UP000249696"/>
    </source>
</evidence>
<dbReference type="Pfam" id="PF13715">
    <property type="entry name" value="CarbopepD_reg_2"/>
    <property type="match status" value="1"/>
</dbReference>
<keyword evidence="3" id="KW-1185">Reference proteome</keyword>
<dbReference type="AlphaFoldDB" id="A0A327RB84"/>
<dbReference type="RefSeq" id="WP_111623438.1">
    <property type="nucleotide sequence ID" value="NZ_QLLN01000003.1"/>
</dbReference>
<evidence type="ECO:0000313" key="2">
    <source>
        <dbReference type="EMBL" id="RAJ12723.1"/>
    </source>
</evidence>
<keyword evidence="1" id="KW-0732">Signal</keyword>
<gene>
    <name evidence="2" type="ORF">LV92_01959</name>
</gene>
<comment type="caution">
    <text evidence="2">The sequence shown here is derived from an EMBL/GenBank/DDBJ whole genome shotgun (WGS) entry which is preliminary data.</text>
</comment>
<evidence type="ECO:0000256" key="1">
    <source>
        <dbReference type="SAM" id="SignalP"/>
    </source>
</evidence>